<dbReference type="GeneID" id="36532635"/>
<comment type="caution">
    <text evidence="3">The sequence shown here is derived from an EMBL/GenBank/DDBJ whole genome shotgun (WGS) entry which is preliminary data.</text>
</comment>
<evidence type="ECO:0000313" key="4">
    <source>
        <dbReference type="Proteomes" id="UP000234474"/>
    </source>
</evidence>
<organism evidence="3 4">
    <name type="scientific">Aspergillus novofumigatus (strain IBT 16806)</name>
    <dbReference type="NCBI Taxonomy" id="1392255"/>
    <lineage>
        <taxon>Eukaryota</taxon>
        <taxon>Fungi</taxon>
        <taxon>Dikarya</taxon>
        <taxon>Ascomycota</taxon>
        <taxon>Pezizomycotina</taxon>
        <taxon>Eurotiomycetes</taxon>
        <taxon>Eurotiomycetidae</taxon>
        <taxon>Eurotiales</taxon>
        <taxon>Aspergillaceae</taxon>
        <taxon>Aspergillus</taxon>
        <taxon>Aspergillus subgen. Fumigati</taxon>
    </lineage>
</organism>
<gene>
    <name evidence="3" type="ORF">P174DRAFT_425695</name>
</gene>
<feature type="domain" description="C2H2-type" evidence="2">
    <location>
        <begin position="96"/>
        <end position="118"/>
    </location>
</feature>
<reference evidence="4" key="1">
    <citation type="journal article" date="2018" name="Proc. Natl. Acad. Sci. U.S.A.">
        <title>Linking secondary metabolites to gene clusters through genome sequencing of six diverse Aspergillus species.</title>
        <authorList>
            <person name="Kaerboelling I."/>
            <person name="Vesth T.C."/>
            <person name="Frisvad J.C."/>
            <person name="Nybo J.L."/>
            <person name="Theobald S."/>
            <person name="Kuo A."/>
            <person name="Bowyer P."/>
            <person name="Matsuda Y."/>
            <person name="Mondo S."/>
            <person name="Lyhne E.K."/>
            <person name="Kogle M.E."/>
            <person name="Clum A."/>
            <person name="Lipzen A."/>
            <person name="Salamov A."/>
            <person name="Ngan C.Y."/>
            <person name="Daum C."/>
            <person name="Chiniquy J."/>
            <person name="Barry K."/>
            <person name="LaButti K."/>
            <person name="Haridas S."/>
            <person name="Simmons B.A."/>
            <person name="Magnuson J.K."/>
            <person name="Mortensen U.H."/>
            <person name="Larsen T.O."/>
            <person name="Grigoriev I.V."/>
            <person name="Baker S.E."/>
            <person name="Andersen M.R."/>
        </authorList>
    </citation>
    <scope>NUCLEOTIDE SEQUENCE [LARGE SCALE GENOMIC DNA]</scope>
    <source>
        <strain evidence="4">IBT 16806</strain>
    </source>
</reference>
<dbReference type="Proteomes" id="UP000234474">
    <property type="component" value="Unassembled WGS sequence"/>
</dbReference>
<dbReference type="EMBL" id="MSZS01000012">
    <property type="protein sequence ID" value="PKX88667.1"/>
    <property type="molecule type" value="Genomic_DNA"/>
</dbReference>
<dbReference type="VEuPathDB" id="FungiDB:P174DRAFT_425695"/>
<evidence type="ECO:0000256" key="1">
    <source>
        <dbReference type="SAM" id="MobiDB-lite"/>
    </source>
</evidence>
<dbReference type="Gene3D" id="3.30.160.60">
    <property type="entry name" value="Classic Zinc Finger"/>
    <property type="match status" value="1"/>
</dbReference>
<keyword evidence="4" id="KW-1185">Reference proteome</keyword>
<accession>A0A2I1BTC7</accession>
<dbReference type="SMART" id="SM00355">
    <property type="entry name" value="ZnF_C2H2"/>
    <property type="match status" value="2"/>
</dbReference>
<dbReference type="OrthoDB" id="4493097at2759"/>
<sequence>MGGLTHRTDHHQSVIAAAQSPHPNDLASSDRGHPMAVPSKVTPPVTSNGSRKRNRYPANADSLVCQWLGCTYKRSFNRKQDLLRHLKTQHIFRDIYICPVEGCYKRHKRPDILKDHINTTDTLDPRSLLPDGQFVDNAPNGSNGAPCNDSSALFSSPLLYEDPSLPFEIGMHPLAQSQRQPTYRIPSFPVISSIGLQTVSECSGFLRENVQSGFDAWGR</sequence>
<proteinExistence type="predicted"/>
<protein>
    <recommendedName>
        <fullName evidence="2">C2H2-type domain-containing protein</fullName>
    </recommendedName>
</protein>
<feature type="domain" description="C2H2-type" evidence="2">
    <location>
        <begin position="63"/>
        <end position="90"/>
    </location>
</feature>
<evidence type="ECO:0000313" key="3">
    <source>
        <dbReference type="EMBL" id="PKX88667.1"/>
    </source>
</evidence>
<dbReference type="RefSeq" id="XP_024677262.1">
    <property type="nucleotide sequence ID" value="XM_024825310.1"/>
</dbReference>
<feature type="region of interest" description="Disordered" evidence="1">
    <location>
        <begin position="18"/>
        <end position="55"/>
    </location>
</feature>
<dbReference type="AlphaFoldDB" id="A0A2I1BTC7"/>
<evidence type="ECO:0000259" key="2">
    <source>
        <dbReference type="SMART" id="SM00355"/>
    </source>
</evidence>
<dbReference type="InterPro" id="IPR013087">
    <property type="entry name" value="Znf_C2H2_type"/>
</dbReference>
<name>A0A2I1BTC7_ASPN1</name>